<dbReference type="EC" id="2.7.7.7" evidence="3"/>
<feature type="domain" description="UmuC" evidence="5">
    <location>
        <begin position="15"/>
        <end position="212"/>
    </location>
</feature>
<dbReference type="SUPFAM" id="SSF56672">
    <property type="entry name" value="DNA/RNA polymerases"/>
    <property type="match status" value="1"/>
</dbReference>
<dbReference type="Gene3D" id="3.30.1490.100">
    <property type="entry name" value="DNA polymerase, Y-family, little finger domain"/>
    <property type="match status" value="1"/>
</dbReference>
<keyword evidence="3" id="KW-0808">Transferase</keyword>
<dbReference type="eggNOG" id="COG0389">
    <property type="taxonomic scope" value="Bacteria"/>
</dbReference>
<dbReference type="InterPro" id="IPR001126">
    <property type="entry name" value="UmuC"/>
</dbReference>
<comment type="similarity">
    <text evidence="1 3">Belongs to the DNA polymerase type-Y family.</text>
</comment>
<proteinExistence type="inferred from homology"/>
<dbReference type="GO" id="GO:0005829">
    <property type="term" value="C:cytosol"/>
    <property type="evidence" value="ECO:0007669"/>
    <property type="project" value="TreeGrafter"/>
</dbReference>
<comment type="cofactor">
    <cofactor evidence="3">
        <name>Mg(2+)</name>
        <dbReference type="ChEBI" id="CHEBI:18420"/>
    </cofactor>
    <text evidence="3">Binds 2 magnesium ions per subunit.</text>
</comment>
<dbReference type="InterPro" id="IPR036775">
    <property type="entry name" value="DNA_pol_Y-fam_lit_finger_sf"/>
</dbReference>
<evidence type="ECO:0000256" key="4">
    <source>
        <dbReference type="SAM" id="MobiDB-lite"/>
    </source>
</evidence>
<protein>
    <recommendedName>
        <fullName evidence="3">DNA polymerase IV</fullName>
        <shortName evidence="3">Pol IV</shortName>
        <ecNumber evidence="3">2.7.7.7</ecNumber>
    </recommendedName>
</protein>
<comment type="catalytic activity">
    <reaction evidence="3">
        <text>DNA(n) + a 2'-deoxyribonucleoside 5'-triphosphate = DNA(n+1) + diphosphate</text>
        <dbReference type="Rhea" id="RHEA:22508"/>
        <dbReference type="Rhea" id="RHEA-COMP:17339"/>
        <dbReference type="Rhea" id="RHEA-COMP:17340"/>
        <dbReference type="ChEBI" id="CHEBI:33019"/>
        <dbReference type="ChEBI" id="CHEBI:61560"/>
        <dbReference type="ChEBI" id="CHEBI:173112"/>
        <dbReference type="EC" id="2.7.7.7"/>
    </reaction>
</comment>
<dbReference type="PANTHER" id="PTHR11076">
    <property type="entry name" value="DNA REPAIR POLYMERASE UMUC / TRANSFERASE FAMILY MEMBER"/>
    <property type="match status" value="1"/>
</dbReference>
<keyword evidence="3" id="KW-0460">Magnesium</keyword>
<dbReference type="HOGENOM" id="CLU_012348_1_1_9"/>
<evidence type="ECO:0000256" key="2">
    <source>
        <dbReference type="ARBA" id="ARBA00022457"/>
    </source>
</evidence>
<dbReference type="InterPro" id="IPR050116">
    <property type="entry name" value="DNA_polymerase-Y"/>
</dbReference>
<dbReference type="GO" id="GO:0006281">
    <property type="term" value="P:DNA repair"/>
    <property type="evidence" value="ECO:0007669"/>
    <property type="project" value="UniProtKB-UniRule"/>
</dbReference>
<feature type="region of interest" description="Disordered" evidence="4">
    <location>
        <begin position="395"/>
        <end position="431"/>
    </location>
</feature>
<dbReference type="EMBL" id="CP001810">
    <property type="protein sequence ID" value="ADL34473.1"/>
    <property type="molecule type" value="Genomic_DNA"/>
</dbReference>
<accession>E0RXP6</accession>
<dbReference type="Gene3D" id="3.30.70.270">
    <property type="match status" value="1"/>
</dbReference>
<name>E0RXP6_BUTPB</name>
<dbReference type="PANTHER" id="PTHR11076:SF33">
    <property type="entry name" value="DNA POLYMERASE KAPPA"/>
    <property type="match status" value="1"/>
</dbReference>
<evidence type="ECO:0000313" key="7">
    <source>
        <dbReference type="Proteomes" id="UP000001299"/>
    </source>
</evidence>
<dbReference type="Proteomes" id="UP000001299">
    <property type="component" value="Chromosome 1"/>
</dbReference>
<comment type="function">
    <text evidence="3">Poorly processive, error-prone DNA polymerase involved in untargeted mutagenesis. Copies undamaged DNA at stalled replication forks, which arise in vivo from mismatched or misaligned primer ends. These misaligned primers can be extended by PolIV. Exhibits no 3'-5' exonuclease (proofreading) activity. May be involved in translesional synthesis, in conjunction with the beta clamp from PolIII.</text>
</comment>
<dbReference type="RefSeq" id="WP_013281127.1">
    <property type="nucleotide sequence ID" value="NC_014387.1"/>
</dbReference>
<evidence type="ECO:0000256" key="3">
    <source>
        <dbReference type="HAMAP-Rule" id="MF_01113"/>
    </source>
</evidence>
<dbReference type="GO" id="GO:0042276">
    <property type="term" value="P:error-prone translesion synthesis"/>
    <property type="evidence" value="ECO:0007669"/>
    <property type="project" value="TreeGrafter"/>
</dbReference>
<dbReference type="GO" id="GO:0000287">
    <property type="term" value="F:magnesium ion binding"/>
    <property type="evidence" value="ECO:0007669"/>
    <property type="project" value="UniProtKB-UniRule"/>
</dbReference>
<feature type="binding site" evidence="3">
    <location>
        <position position="122"/>
    </location>
    <ligand>
        <name>Mg(2+)</name>
        <dbReference type="ChEBI" id="CHEBI:18420"/>
    </ligand>
</feature>
<reference evidence="6 7" key="1">
    <citation type="journal article" date="2010" name="PLoS ONE">
        <title>The glycobiome of the rumen bacterium Butyrivibrio proteoclasticus B316(T) highlights adaptation to a polysaccharide-rich environment.</title>
        <authorList>
            <person name="Kelly W.J."/>
            <person name="Leahy S.C."/>
            <person name="Altermann E."/>
            <person name="Yeoman C.J."/>
            <person name="Dunne J.C."/>
            <person name="Kong Z."/>
            <person name="Pacheco D.M."/>
            <person name="Li D."/>
            <person name="Noel S.J."/>
            <person name="Moon C.D."/>
            <person name="Cookson A.L."/>
            <person name="Attwood G.T."/>
        </authorList>
    </citation>
    <scope>NUCLEOTIDE SEQUENCE [LARGE SCALE GENOMIC DNA]</scope>
    <source>
        <strain evidence="7">ATCC 51982 / DSM 14932 / B316</strain>
    </source>
</reference>
<dbReference type="InterPro" id="IPR017961">
    <property type="entry name" value="DNA_pol_Y-fam_little_finger"/>
</dbReference>
<dbReference type="GO" id="GO:0006261">
    <property type="term" value="P:DNA-templated DNA replication"/>
    <property type="evidence" value="ECO:0007669"/>
    <property type="project" value="UniProtKB-UniRule"/>
</dbReference>
<organism evidence="6 7">
    <name type="scientific">Butyrivibrio proteoclasticus (strain ATCC 51982 / DSM 14932 / B316)</name>
    <name type="common">Clostridium proteoclasticum</name>
    <dbReference type="NCBI Taxonomy" id="515622"/>
    <lineage>
        <taxon>Bacteria</taxon>
        <taxon>Bacillati</taxon>
        <taxon>Bacillota</taxon>
        <taxon>Clostridia</taxon>
        <taxon>Lachnospirales</taxon>
        <taxon>Lachnospiraceae</taxon>
        <taxon>Butyrivibrio</taxon>
    </lineage>
</organism>
<keyword evidence="3" id="KW-0963">Cytoplasm</keyword>
<keyword evidence="3" id="KW-0234">DNA repair</keyword>
<keyword evidence="3" id="KW-0479">Metal-binding</keyword>
<evidence type="ECO:0000313" key="6">
    <source>
        <dbReference type="EMBL" id="ADL34473.1"/>
    </source>
</evidence>
<feature type="compositionally biased region" description="Basic and acidic residues" evidence="4">
    <location>
        <begin position="398"/>
        <end position="431"/>
    </location>
</feature>
<feature type="active site" evidence="3">
    <location>
        <position position="123"/>
    </location>
</feature>
<dbReference type="SUPFAM" id="SSF100879">
    <property type="entry name" value="Lesion bypass DNA polymerase (Y-family), little finger domain"/>
    <property type="match status" value="1"/>
</dbReference>
<feature type="binding site" evidence="3">
    <location>
        <position position="19"/>
    </location>
    <ligand>
        <name>Mg(2+)</name>
        <dbReference type="ChEBI" id="CHEBI:18420"/>
    </ligand>
</feature>
<dbReference type="Gene3D" id="3.40.1170.60">
    <property type="match status" value="1"/>
</dbReference>
<dbReference type="CDD" id="cd03586">
    <property type="entry name" value="PolY_Pol_IV_kappa"/>
    <property type="match status" value="1"/>
</dbReference>
<keyword evidence="3" id="KW-0235">DNA replication</keyword>
<evidence type="ECO:0000256" key="1">
    <source>
        <dbReference type="ARBA" id="ARBA00010945"/>
    </source>
</evidence>
<dbReference type="InterPro" id="IPR022880">
    <property type="entry name" value="DNApol_IV"/>
</dbReference>
<keyword evidence="3" id="KW-0239">DNA-directed DNA polymerase</keyword>
<sequence>MNTLTNYADNYTNIIFHIDVNSAFLSWSAVKKLKDEPGSIDLRTVPSAVGGDVKSRHGIITAKSIPAKKYGIVTGEPVVKALQKCPELILVPGDFNTYREYSRAFIEIISKYSPIVQQVSIDEAYIDMSGTRKLFADSESAEYPYPLNIARLIRDEVRNTLGFTVNVGISSNKLLAKMASDFQKPDKTHTLFPEEIETKMWPLPIGDLYGCGKSTASRLYSVGIRTIGDAANADPLFLISILGENGGSYIYTSANGIGSTDVSGHYEDAKSYSNETTLSSDLTADSYDKEIVPVLKHLSASVSRRLKRDHVYGQTVTVSVKTGNFKRHSCQMQVTDLIDDELKIYEYAKILSDKLLLGDNGLFTKGEVVRLVGVGVSKIDDGSYRQMSLFDMMPASGKPRDTYTESSDGKTNTDNDNFSESKFERQKKLDKMSEAIDSRYGKGTIFKGSSLK</sequence>
<gene>
    <name evidence="3" type="primary">dinB</name>
    <name evidence="6" type="ordered locus">bpr_I1736</name>
</gene>
<keyword evidence="2 3" id="KW-0515">Mutator protein</keyword>
<feature type="site" description="Substrate discrimination" evidence="3">
    <location>
        <position position="24"/>
    </location>
</feature>
<dbReference type="GO" id="GO:0009432">
    <property type="term" value="P:SOS response"/>
    <property type="evidence" value="ECO:0007669"/>
    <property type="project" value="TreeGrafter"/>
</dbReference>
<keyword evidence="3" id="KW-0238">DNA-binding</keyword>
<keyword evidence="3" id="KW-0548">Nucleotidyltransferase</keyword>
<dbReference type="Pfam" id="PF11799">
    <property type="entry name" value="IMS_C"/>
    <property type="match status" value="1"/>
</dbReference>
<dbReference type="KEGG" id="bpb:bpr_I1736"/>
<keyword evidence="7" id="KW-1185">Reference proteome</keyword>
<dbReference type="GO" id="GO:0003887">
    <property type="term" value="F:DNA-directed DNA polymerase activity"/>
    <property type="evidence" value="ECO:0007669"/>
    <property type="project" value="UniProtKB-UniRule"/>
</dbReference>
<dbReference type="AlphaFoldDB" id="E0RXP6"/>
<dbReference type="Gene3D" id="1.10.150.20">
    <property type="entry name" value="5' to 3' exonuclease, C-terminal subdomain"/>
    <property type="match status" value="1"/>
</dbReference>
<dbReference type="InterPro" id="IPR043502">
    <property type="entry name" value="DNA/RNA_pol_sf"/>
</dbReference>
<dbReference type="STRING" id="515622.bpr_I1736"/>
<dbReference type="Pfam" id="PF11798">
    <property type="entry name" value="IMS_HHH"/>
    <property type="match status" value="1"/>
</dbReference>
<dbReference type="HAMAP" id="MF_01113">
    <property type="entry name" value="DNApol_IV"/>
    <property type="match status" value="1"/>
</dbReference>
<keyword evidence="3" id="KW-0227">DNA damage</keyword>
<evidence type="ECO:0000259" key="5">
    <source>
        <dbReference type="PROSITE" id="PS50173"/>
    </source>
</evidence>
<comment type="subunit">
    <text evidence="3">Monomer.</text>
</comment>
<comment type="subcellular location">
    <subcellularLocation>
        <location evidence="3">Cytoplasm</location>
    </subcellularLocation>
</comment>
<dbReference type="GO" id="GO:0003684">
    <property type="term" value="F:damaged DNA binding"/>
    <property type="evidence" value="ECO:0007669"/>
    <property type="project" value="InterPro"/>
</dbReference>
<dbReference type="InterPro" id="IPR024728">
    <property type="entry name" value="PolY_HhH_motif"/>
</dbReference>
<dbReference type="PROSITE" id="PS50173">
    <property type="entry name" value="UMUC"/>
    <property type="match status" value="1"/>
</dbReference>
<dbReference type="InterPro" id="IPR043128">
    <property type="entry name" value="Rev_trsase/Diguanyl_cyclase"/>
</dbReference>
<dbReference type="Pfam" id="PF00817">
    <property type="entry name" value="IMS"/>
    <property type="match status" value="1"/>
</dbReference>